<evidence type="ECO:0000313" key="3">
    <source>
        <dbReference type="WBParaSite" id="SBAD_0000378301-mRNA-1"/>
    </source>
</evidence>
<evidence type="ECO:0000313" key="1">
    <source>
        <dbReference type="EMBL" id="VDP01810.1"/>
    </source>
</evidence>
<evidence type="ECO:0000313" key="2">
    <source>
        <dbReference type="Proteomes" id="UP000270296"/>
    </source>
</evidence>
<sequence>MLCLLCKKAFKEAVVAWHGRERGRDILTDAKPNVKPLTAPVERIALLDDSRERRSVIALNQRFTEPFCDELISDGEPELFD</sequence>
<dbReference type="WBParaSite" id="SBAD_0000378301-mRNA-1">
    <property type="protein sequence ID" value="SBAD_0000378301-mRNA-1"/>
    <property type="gene ID" value="SBAD_0000378301"/>
</dbReference>
<proteinExistence type="predicted"/>
<name>A0A183IJ23_9BILA</name>
<dbReference type="AlphaFoldDB" id="A0A183IJ23"/>
<gene>
    <name evidence="1" type="ORF">SBAD_LOCUS3619</name>
</gene>
<reference evidence="3" key="1">
    <citation type="submission" date="2016-06" db="UniProtKB">
        <authorList>
            <consortium name="WormBaseParasite"/>
        </authorList>
    </citation>
    <scope>IDENTIFICATION</scope>
</reference>
<dbReference type="Proteomes" id="UP000270296">
    <property type="component" value="Unassembled WGS sequence"/>
</dbReference>
<organism evidence="3">
    <name type="scientific">Soboliphyme baturini</name>
    <dbReference type="NCBI Taxonomy" id="241478"/>
    <lineage>
        <taxon>Eukaryota</taxon>
        <taxon>Metazoa</taxon>
        <taxon>Ecdysozoa</taxon>
        <taxon>Nematoda</taxon>
        <taxon>Enoplea</taxon>
        <taxon>Dorylaimia</taxon>
        <taxon>Dioctophymatida</taxon>
        <taxon>Dioctophymatoidea</taxon>
        <taxon>Soboliphymatidae</taxon>
        <taxon>Soboliphyme</taxon>
    </lineage>
</organism>
<dbReference type="EMBL" id="UZAM01007849">
    <property type="protein sequence ID" value="VDP01810.1"/>
    <property type="molecule type" value="Genomic_DNA"/>
</dbReference>
<reference evidence="1 2" key="2">
    <citation type="submission" date="2018-11" db="EMBL/GenBank/DDBJ databases">
        <authorList>
            <consortium name="Pathogen Informatics"/>
        </authorList>
    </citation>
    <scope>NUCLEOTIDE SEQUENCE [LARGE SCALE GENOMIC DNA]</scope>
</reference>
<keyword evidence="2" id="KW-1185">Reference proteome</keyword>
<accession>A0A183IJ23</accession>
<protein>
    <submittedName>
        <fullName evidence="3">C2H2-type domain-containing protein</fullName>
    </submittedName>
</protein>